<sequence length="182" mass="20669">MEHTVYNFWFHRWDTSVPEAVYNTPPPNGTLRTLSSLTTNCAFSKPEKHLGSKHSPLLHLQPSQYVLDELHLLLRVSDVLVRNIIHLADHLDQESGLRRGRRGTHIPELQQLVQSCGVPFRISQVRNENGKGVTGMYEWTSLNRAQNLMVLELLPTKLHSIFPANTAAKIGALLKNFLALYK</sequence>
<evidence type="ECO:0000313" key="1">
    <source>
        <dbReference type="EMBL" id="CAI8047434.1"/>
    </source>
</evidence>
<feature type="non-terminal residue" evidence="1">
    <location>
        <position position="182"/>
    </location>
</feature>
<dbReference type="EMBL" id="CASHTH010003639">
    <property type="protein sequence ID" value="CAI8047434.1"/>
    <property type="molecule type" value="Genomic_DNA"/>
</dbReference>
<dbReference type="AlphaFoldDB" id="A0AA35TGU9"/>
<accession>A0AA35TGU9</accession>
<organism evidence="1 2">
    <name type="scientific">Geodia barretti</name>
    <name type="common">Barrett's horny sponge</name>
    <dbReference type="NCBI Taxonomy" id="519541"/>
    <lineage>
        <taxon>Eukaryota</taxon>
        <taxon>Metazoa</taxon>
        <taxon>Porifera</taxon>
        <taxon>Demospongiae</taxon>
        <taxon>Heteroscleromorpha</taxon>
        <taxon>Tetractinellida</taxon>
        <taxon>Astrophorina</taxon>
        <taxon>Geodiidae</taxon>
        <taxon>Geodia</taxon>
    </lineage>
</organism>
<comment type="caution">
    <text evidence="1">The sequence shown here is derived from an EMBL/GenBank/DDBJ whole genome shotgun (WGS) entry which is preliminary data.</text>
</comment>
<protein>
    <submittedName>
        <fullName evidence="1">Uncharacterized protein</fullName>
    </submittedName>
</protein>
<keyword evidence="2" id="KW-1185">Reference proteome</keyword>
<evidence type="ECO:0000313" key="2">
    <source>
        <dbReference type="Proteomes" id="UP001174909"/>
    </source>
</evidence>
<dbReference type="Proteomes" id="UP001174909">
    <property type="component" value="Unassembled WGS sequence"/>
</dbReference>
<reference evidence="1" key="1">
    <citation type="submission" date="2023-03" db="EMBL/GenBank/DDBJ databases">
        <authorList>
            <person name="Steffen K."/>
            <person name="Cardenas P."/>
        </authorList>
    </citation>
    <scope>NUCLEOTIDE SEQUENCE</scope>
</reference>
<name>A0AA35TGU9_GEOBA</name>
<gene>
    <name evidence="1" type="ORF">GBAR_LOCUS26215</name>
</gene>
<proteinExistence type="predicted"/>